<dbReference type="Proteomes" id="UP001054945">
    <property type="component" value="Unassembled WGS sequence"/>
</dbReference>
<proteinExistence type="predicted"/>
<gene>
    <name evidence="1" type="primary">NBAS_0</name>
    <name evidence="1" type="ORF">CEXT_395671</name>
</gene>
<sequence length="120" mass="13535">MRRINDLWNVSVNFENSLPQITFYDDVHVLTTMTLPNLGSTSLAPLDGMLEANYQRYARPDLPQSLEISSSILRASLIQDSLKYESEVSSLESSVLLDVSKAYLSEDFVYSLCVLLALKR</sequence>
<dbReference type="EMBL" id="BPLR01020520">
    <property type="protein sequence ID" value="GIX79674.1"/>
    <property type="molecule type" value="Genomic_DNA"/>
</dbReference>
<accession>A0AAV4N4P1</accession>
<keyword evidence="2" id="KW-1185">Reference proteome</keyword>
<name>A0AAV4N4P1_CAEEX</name>
<protein>
    <submittedName>
        <fullName evidence="1">Neuroblastoma-amplified sequence</fullName>
    </submittedName>
</protein>
<feature type="non-terminal residue" evidence="1">
    <location>
        <position position="120"/>
    </location>
</feature>
<dbReference type="AlphaFoldDB" id="A0AAV4N4P1"/>
<evidence type="ECO:0000313" key="2">
    <source>
        <dbReference type="Proteomes" id="UP001054945"/>
    </source>
</evidence>
<reference evidence="1 2" key="1">
    <citation type="submission" date="2021-06" db="EMBL/GenBank/DDBJ databases">
        <title>Caerostris extrusa draft genome.</title>
        <authorList>
            <person name="Kono N."/>
            <person name="Arakawa K."/>
        </authorList>
    </citation>
    <scope>NUCLEOTIDE SEQUENCE [LARGE SCALE GENOMIC DNA]</scope>
</reference>
<evidence type="ECO:0000313" key="1">
    <source>
        <dbReference type="EMBL" id="GIX79674.1"/>
    </source>
</evidence>
<comment type="caution">
    <text evidence="1">The sequence shown here is derived from an EMBL/GenBank/DDBJ whole genome shotgun (WGS) entry which is preliminary data.</text>
</comment>
<organism evidence="1 2">
    <name type="scientific">Caerostris extrusa</name>
    <name type="common">Bark spider</name>
    <name type="synonym">Caerostris bankana</name>
    <dbReference type="NCBI Taxonomy" id="172846"/>
    <lineage>
        <taxon>Eukaryota</taxon>
        <taxon>Metazoa</taxon>
        <taxon>Ecdysozoa</taxon>
        <taxon>Arthropoda</taxon>
        <taxon>Chelicerata</taxon>
        <taxon>Arachnida</taxon>
        <taxon>Araneae</taxon>
        <taxon>Araneomorphae</taxon>
        <taxon>Entelegynae</taxon>
        <taxon>Araneoidea</taxon>
        <taxon>Araneidae</taxon>
        <taxon>Caerostris</taxon>
    </lineage>
</organism>